<evidence type="ECO:0000313" key="3">
    <source>
        <dbReference type="EMBL" id="KUK17177.1"/>
    </source>
</evidence>
<dbReference type="InterPro" id="IPR048350">
    <property type="entry name" value="S-Me-THD-like_C"/>
</dbReference>
<dbReference type="Pfam" id="PF20906">
    <property type="entry name" value="S-Me-THD_C"/>
    <property type="match status" value="1"/>
</dbReference>
<comment type="caution">
    <text evidence="3">The sequence shown here is derived from an EMBL/GenBank/DDBJ whole genome shotgun (WGS) entry which is preliminary data.</text>
</comment>
<feature type="domain" description="S-Me-THD N-terminal" evidence="1">
    <location>
        <begin position="14"/>
        <end position="144"/>
    </location>
</feature>
<gene>
    <name evidence="3" type="ORF">XD54_1550</name>
</gene>
<dbReference type="Pfam" id="PF06032">
    <property type="entry name" value="S-Me-THD_N"/>
    <property type="match status" value="1"/>
</dbReference>
<dbReference type="EMBL" id="LGFD01000033">
    <property type="protein sequence ID" value="KUK17177.1"/>
    <property type="molecule type" value="Genomic_DNA"/>
</dbReference>
<evidence type="ECO:0000259" key="1">
    <source>
        <dbReference type="Pfam" id="PF06032"/>
    </source>
</evidence>
<accession>A0A101EL36</accession>
<dbReference type="Gene3D" id="3.40.1610.10">
    <property type="entry name" value="CV3147-like domain"/>
    <property type="match status" value="1"/>
</dbReference>
<name>A0A101EL36_9EURY</name>
<sequence>MKIKVDEKIAEAAVLGGAFFGGGGGGDLREGLKHAKLAIELGEVVIVDVDSIPKDKYIATASMVGAPAAKEKYLLPVHAIKSTELFMNVARVPLGGLISSENGGYSTINGWIQSAALGIPIVDAPANGRAHPAAVMGSMGLHKLPDYISIQTAVGGNKEKRMYTEVIVKGSLERAAKMIREAAVQAGGLVAVTRNPVTPEYVKENAAVGAISQAIEIGRIIQEYGSDVDQMVEKIIGYLGGGKTIDKGEVEQATLETRGGFDVGKIIVKGSTNKRYEATFWNEFMTLEDTEGKRYGTFPDLIVMVDLQTGLPLTSAEVKQGDKVLLVVVPKEYLILGAGVKDPDVLKLVEQAIGKKVV</sequence>
<dbReference type="InterPro" id="IPR027479">
    <property type="entry name" value="S-Me-THD_N_sf"/>
</dbReference>
<feature type="domain" description="S-Me-THD-like C-terminal" evidence="2">
    <location>
        <begin position="174"/>
        <end position="331"/>
    </location>
</feature>
<proteinExistence type="predicted"/>
<evidence type="ECO:0000313" key="4">
    <source>
        <dbReference type="Proteomes" id="UP000053911"/>
    </source>
</evidence>
<dbReference type="InterPro" id="IPR010318">
    <property type="entry name" value="S-Me-THD_N"/>
</dbReference>
<dbReference type="Proteomes" id="UP000053911">
    <property type="component" value="Unassembled WGS sequence"/>
</dbReference>
<protein>
    <submittedName>
        <fullName evidence="3">OsrF</fullName>
    </submittedName>
</protein>
<dbReference type="SUPFAM" id="SSF160991">
    <property type="entry name" value="CV3147-like"/>
    <property type="match status" value="1"/>
</dbReference>
<dbReference type="RefSeq" id="WP_283217797.1">
    <property type="nucleotide sequence ID" value="NZ_LGFD01000033.1"/>
</dbReference>
<dbReference type="InterPro" id="IPR024071">
    <property type="entry name" value="S-Me-THD_C_sf"/>
</dbReference>
<organism evidence="3 4">
    <name type="scientific">Thermococcus sibiricus</name>
    <dbReference type="NCBI Taxonomy" id="172049"/>
    <lineage>
        <taxon>Archaea</taxon>
        <taxon>Methanobacteriati</taxon>
        <taxon>Methanobacteriota</taxon>
        <taxon>Thermococci</taxon>
        <taxon>Thermococcales</taxon>
        <taxon>Thermococcaceae</taxon>
        <taxon>Thermococcus</taxon>
    </lineage>
</organism>
<dbReference type="AlphaFoldDB" id="A0A101EL36"/>
<evidence type="ECO:0000259" key="2">
    <source>
        <dbReference type="Pfam" id="PF20906"/>
    </source>
</evidence>
<reference evidence="4" key="1">
    <citation type="journal article" date="2015" name="MBio">
        <title>Genome-Resolved Metagenomic Analysis Reveals Roles for Candidate Phyla and Other Microbial Community Members in Biogeochemical Transformations in Oil Reservoirs.</title>
        <authorList>
            <person name="Hu P."/>
            <person name="Tom L."/>
            <person name="Singh A."/>
            <person name="Thomas B.C."/>
            <person name="Baker B.J."/>
            <person name="Piceno Y.M."/>
            <person name="Andersen G.L."/>
            <person name="Banfield J.F."/>
        </authorList>
    </citation>
    <scope>NUCLEOTIDE SEQUENCE [LARGE SCALE GENOMIC DNA]</scope>
</reference>
<dbReference type="PATRIC" id="fig|172049.5.peg.817"/>
<dbReference type="Gene3D" id="2.40.390.10">
    <property type="entry name" value="CV3147-like"/>
    <property type="match status" value="1"/>
</dbReference>